<accession>A0AAV5N5I0</accession>
<sequence>MPLPMPDSLLQPCLAPEYRVKNYGDYPGYVAELLAVIEQCNERLLGIRNIERLR</sequence>
<dbReference type="AlphaFoldDB" id="A0AAV5N5I0"/>
<dbReference type="RefSeq" id="WP_166791994.1">
    <property type="nucleotide sequence ID" value="NZ_CAADJC010000002.1"/>
</dbReference>
<comment type="caution">
    <text evidence="1">The sequence shown here is derived from an EMBL/GenBank/DDBJ whole genome shotgun (WGS) entry which is preliminary data.</text>
</comment>
<gene>
    <name evidence="1" type="ORF">SOASR030_24560</name>
</gene>
<evidence type="ECO:0000313" key="1">
    <source>
        <dbReference type="EMBL" id="GKX56344.1"/>
    </source>
</evidence>
<dbReference type="InterPro" id="IPR058979">
    <property type="entry name" value="LysC-like"/>
</dbReference>
<proteinExistence type="predicted"/>
<dbReference type="Pfam" id="PF23793">
    <property type="entry name" value="LysC"/>
    <property type="match status" value="1"/>
</dbReference>
<protein>
    <submittedName>
        <fullName evidence="1">Uncharacterized protein</fullName>
    </submittedName>
</protein>
<keyword evidence="2" id="KW-1185">Reference proteome</keyword>
<evidence type="ECO:0000313" key="2">
    <source>
        <dbReference type="Proteomes" id="UP001058124"/>
    </source>
</evidence>
<dbReference type="EMBL" id="BRLH01000005">
    <property type="protein sequence ID" value="GKX56344.1"/>
    <property type="molecule type" value="Genomic_DNA"/>
</dbReference>
<reference evidence="1" key="1">
    <citation type="submission" date="2022-06" db="EMBL/GenBank/DDBJ databases">
        <title>Draft genome sequences of Leminorella grimontii str. JCM5902.</title>
        <authorList>
            <person name="Wakabayashi Y."/>
            <person name="Kojima K."/>
        </authorList>
    </citation>
    <scope>NUCLEOTIDE SEQUENCE</scope>
    <source>
        <strain evidence="1">JCM 5902</strain>
    </source>
</reference>
<name>A0AAV5N5I0_9GAMM</name>
<dbReference type="Proteomes" id="UP001058124">
    <property type="component" value="Unassembled WGS sequence"/>
</dbReference>
<organism evidence="1 2">
    <name type="scientific">Leminorella grimontii</name>
    <dbReference type="NCBI Taxonomy" id="82981"/>
    <lineage>
        <taxon>Bacteria</taxon>
        <taxon>Pseudomonadati</taxon>
        <taxon>Pseudomonadota</taxon>
        <taxon>Gammaproteobacteria</taxon>
        <taxon>Enterobacterales</taxon>
        <taxon>Budviciaceae</taxon>
        <taxon>Leminorella</taxon>
    </lineage>
</organism>